<reference evidence="3" key="1">
    <citation type="submission" date="2023-03" db="EMBL/GenBank/DDBJ databases">
        <authorList>
            <person name="Steffen K."/>
            <person name="Cardenas P."/>
        </authorList>
    </citation>
    <scope>NUCLEOTIDE SEQUENCE</scope>
</reference>
<feature type="non-terminal residue" evidence="3">
    <location>
        <position position="1"/>
    </location>
</feature>
<name>A0AA35RN86_GEOBA</name>
<organism evidence="3 4">
    <name type="scientific">Geodia barretti</name>
    <name type="common">Barrett's horny sponge</name>
    <dbReference type="NCBI Taxonomy" id="519541"/>
    <lineage>
        <taxon>Eukaryota</taxon>
        <taxon>Metazoa</taxon>
        <taxon>Porifera</taxon>
        <taxon>Demospongiae</taxon>
        <taxon>Heteroscleromorpha</taxon>
        <taxon>Tetractinellida</taxon>
        <taxon>Astrophorina</taxon>
        <taxon>Geodiidae</taxon>
        <taxon>Geodia</taxon>
    </lineage>
</organism>
<dbReference type="AlphaFoldDB" id="A0AA35RN86"/>
<keyword evidence="2" id="KW-0732">Signal</keyword>
<evidence type="ECO:0000256" key="1">
    <source>
        <dbReference type="SAM" id="MobiDB-lite"/>
    </source>
</evidence>
<protein>
    <submittedName>
        <fullName evidence="3">Uncharacterized protein</fullName>
    </submittedName>
</protein>
<feature type="signal peptide" evidence="2">
    <location>
        <begin position="1"/>
        <end position="18"/>
    </location>
</feature>
<feature type="region of interest" description="Disordered" evidence="1">
    <location>
        <begin position="30"/>
        <end position="57"/>
    </location>
</feature>
<accession>A0AA35RN86</accession>
<keyword evidence="4" id="KW-1185">Reference proteome</keyword>
<dbReference type="Proteomes" id="UP001174909">
    <property type="component" value="Unassembled WGS sequence"/>
</dbReference>
<feature type="non-terminal residue" evidence="3">
    <location>
        <position position="82"/>
    </location>
</feature>
<evidence type="ECO:0000313" key="4">
    <source>
        <dbReference type="Proteomes" id="UP001174909"/>
    </source>
</evidence>
<gene>
    <name evidence="3" type="ORF">GBAR_LOCUS9163</name>
</gene>
<proteinExistence type="predicted"/>
<sequence>SFLSSSFLLPSLIHSGFSFSLSLTPFSPPPPFSSPTELLTNTGRKNQTSPINNPTNYGTDYKDIPRYSIAFTVATNTMFHDH</sequence>
<evidence type="ECO:0000256" key="2">
    <source>
        <dbReference type="SAM" id="SignalP"/>
    </source>
</evidence>
<dbReference type="EMBL" id="CASHTH010001384">
    <property type="protein sequence ID" value="CAI8014675.1"/>
    <property type="molecule type" value="Genomic_DNA"/>
</dbReference>
<evidence type="ECO:0000313" key="3">
    <source>
        <dbReference type="EMBL" id="CAI8014675.1"/>
    </source>
</evidence>
<comment type="caution">
    <text evidence="3">The sequence shown here is derived from an EMBL/GenBank/DDBJ whole genome shotgun (WGS) entry which is preliminary data.</text>
</comment>
<feature type="compositionally biased region" description="Polar residues" evidence="1">
    <location>
        <begin position="41"/>
        <end position="57"/>
    </location>
</feature>
<feature type="chain" id="PRO_5041268774" evidence="2">
    <location>
        <begin position="19"/>
        <end position="82"/>
    </location>
</feature>